<dbReference type="AlphaFoldDB" id="A0A0G2J3R8"/>
<reference evidence="2" key="1">
    <citation type="journal article" date="2015" name="PLoS Genet.">
        <title>The dynamic genome and transcriptome of the human fungal pathogen Blastomyces and close relative Emmonsia.</title>
        <authorList>
            <person name="Munoz J.F."/>
            <person name="Gauthier G.M."/>
            <person name="Desjardins C.A."/>
            <person name="Gallo J.E."/>
            <person name="Holder J."/>
            <person name="Sullivan T.D."/>
            <person name="Marty A.J."/>
            <person name="Carmen J.C."/>
            <person name="Chen Z."/>
            <person name="Ding L."/>
            <person name="Gujja S."/>
            <person name="Magrini V."/>
            <person name="Misas E."/>
            <person name="Mitreva M."/>
            <person name="Priest M."/>
            <person name="Saif S."/>
            <person name="Whiston E.A."/>
            <person name="Young S."/>
            <person name="Zeng Q."/>
            <person name="Goldman W.E."/>
            <person name="Mardis E.R."/>
            <person name="Taylor J.W."/>
            <person name="McEwen J.G."/>
            <person name="Clay O.K."/>
            <person name="Klein B.S."/>
            <person name="Cuomo C.A."/>
        </authorList>
    </citation>
    <scope>NUCLEOTIDE SEQUENCE [LARGE SCALE GENOMIC DNA]</scope>
    <source>
        <strain evidence="2">UAMH 3008</strain>
    </source>
</reference>
<protein>
    <submittedName>
        <fullName evidence="1">Uncharacterized protein</fullName>
    </submittedName>
</protein>
<organism evidence="1 2">
    <name type="scientific">[Emmonsia] crescens</name>
    <dbReference type="NCBI Taxonomy" id="73230"/>
    <lineage>
        <taxon>Eukaryota</taxon>
        <taxon>Fungi</taxon>
        <taxon>Dikarya</taxon>
        <taxon>Ascomycota</taxon>
        <taxon>Pezizomycotina</taxon>
        <taxon>Eurotiomycetes</taxon>
        <taxon>Eurotiomycetidae</taxon>
        <taxon>Onygenales</taxon>
        <taxon>Ajellomycetaceae</taxon>
        <taxon>Emergomyces</taxon>
    </lineage>
</organism>
<evidence type="ECO:0000313" key="2">
    <source>
        <dbReference type="Proteomes" id="UP000034164"/>
    </source>
</evidence>
<dbReference type="EMBL" id="LCZI01000679">
    <property type="protein sequence ID" value="KKZ65244.1"/>
    <property type="molecule type" value="Genomic_DNA"/>
</dbReference>
<name>A0A0G2J3R8_9EURO</name>
<evidence type="ECO:0000313" key="1">
    <source>
        <dbReference type="EMBL" id="KKZ65244.1"/>
    </source>
</evidence>
<comment type="caution">
    <text evidence="1">The sequence shown here is derived from an EMBL/GenBank/DDBJ whole genome shotgun (WGS) entry which is preliminary data.</text>
</comment>
<dbReference type="VEuPathDB" id="FungiDB:EMCG_08894"/>
<dbReference type="Proteomes" id="UP000034164">
    <property type="component" value="Unassembled WGS sequence"/>
</dbReference>
<sequence>MSRGARVGRIKVTTFPIISDNSLDLQLKAARLIDAGLNWKPTATLRGSTQLPRSRLEILNLPPYQHSLPVHLGSIRRYQTGGPTHGRTTDKGLTVAILYCSLRQWLGPFLFASVSLIGA</sequence>
<proteinExistence type="predicted"/>
<accession>A0A0G2J3R8</accession>
<gene>
    <name evidence="1" type="ORF">EMCG_08894</name>
</gene>